<evidence type="ECO:0000313" key="2">
    <source>
        <dbReference type="EMBL" id="EDV46500.2"/>
    </source>
</evidence>
<feature type="compositionally biased region" description="Polar residues" evidence="1">
    <location>
        <begin position="189"/>
        <end position="213"/>
    </location>
</feature>
<keyword evidence="3" id="KW-1185">Reference proteome</keyword>
<dbReference type="AlphaFoldDB" id="B3NWV3"/>
<feature type="region of interest" description="Disordered" evidence="1">
    <location>
        <begin position="182"/>
        <end position="213"/>
    </location>
</feature>
<evidence type="ECO:0000256" key="1">
    <source>
        <dbReference type="SAM" id="MobiDB-lite"/>
    </source>
</evidence>
<protein>
    <submittedName>
        <fullName evidence="2">Uncharacterized protein</fullName>
    </submittedName>
</protein>
<dbReference type="OrthoDB" id="8192800at2759"/>
<dbReference type="EMBL" id="CH954180">
    <property type="protein sequence ID" value="EDV46500.2"/>
    <property type="molecule type" value="Genomic_DNA"/>
</dbReference>
<feature type="region of interest" description="Disordered" evidence="1">
    <location>
        <begin position="133"/>
        <end position="154"/>
    </location>
</feature>
<evidence type="ECO:0000313" key="3">
    <source>
        <dbReference type="Proteomes" id="UP000008711"/>
    </source>
</evidence>
<sequence>MPHKKFPRMSQAQLKRLIKSQNQNLEKAACILEPPKIIQQPLIGQLIITPNAAYAKKQRKTGARPNPGRAGKVPMQVLVEHVEQEDHVEQNPSIQTMLTHQQETSKQEKPNQQDEVFSEKCHAVQIPQQYSSELAKEQDGAHSVDLNGGNTSLKEGASGYQTGWYWQSGNVLGERQELPGISSASSASFNWPSQADKSQGTSGTNQSPSDPFSMQNLKKIAQDFFSYPECYPLAASVDGTETTEAEPEDAGALNLSIDNFSISEPLETETQPVPNSSPVGSVLDANRSNQSQLSADGTMRRQQEYPLEEAFMSIIQNLSDTYPADNQLDSSSYFSNIPYDGYQSQPGYGNDPNSYFTTQSTMTVPSAYSRPSPTGFSMNQQPEVVPKYNQLQQAQTPSYHQSPDYETYQRQTQQHWPVYLPEYVSQFMFGEPQDSNARNPK</sequence>
<proteinExistence type="predicted"/>
<dbReference type="KEGG" id="der:6549842"/>
<reference evidence="2 3" key="1">
    <citation type="journal article" date="2007" name="Nature">
        <title>Evolution of genes and genomes on the Drosophila phylogeny.</title>
        <authorList>
            <consortium name="Drosophila 12 Genomes Consortium"/>
            <person name="Clark A.G."/>
            <person name="Eisen M.B."/>
            <person name="Smith D.R."/>
            <person name="Bergman C.M."/>
            <person name="Oliver B."/>
            <person name="Markow T.A."/>
            <person name="Kaufman T.C."/>
            <person name="Kellis M."/>
            <person name="Gelbart W."/>
            <person name="Iyer V.N."/>
            <person name="Pollard D.A."/>
            <person name="Sackton T.B."/>
            <person name="Larracuente A.M."/>
            <person name="Singh N.D."/>
            <person name="Abad J.P."/>
            <person name="Abt D.N."/>
            <person name="Adryan B."/>
            <person name="Aguade M."/>
            <person name="Akashi H."/>
            <person name="Anderson W.W."/>
            <person name="Aquadro C.F."/>
            <person name="Ardell D.H."/>
            <person name="Arguello R."/>
            <person name="Artieri C.G."/>
            <person name="Barbash D.A."/>
            <person name="Barker D."/>
            <person name="Barsanti P."/>
            <person name="Batterham P."/>
            <person name="Batzoglou S."/>
            <person name="Begun D."/>
            <person name="Bhutkar A."/>
            <person name="Blanco E."/>
            <person name="Bosak S.A."/>
            <person name="Bradley R.K."/>
            <person name="Brand A.D."/>
            <person name="Brent M.R."/>
            <person name="Brooks A.N."/>
            <person name="Brown R.H."/>
            <person name="Butlin R.K."/>
            <person name="Caggese C."/>
            <person name="Calvi B.R."/>
            <person name="Bernardo de Carvalho A."/>
            <person name="Caspi A."/>
            <person name="Castrezana S."/>
            <person name="Celniker S.E."/>
            <person name="Chang J.L."/>
            <person name="Chapple C."/>
            <person name="Chatterji S."/>
            <person name="Chinwalla A."/>
            <person name="Civetta A."/>
            <person name="Clifton S.W."/>
            <person name="Comeron J.M."/>
            <person name="Costello J.C."/>
            <person name="Coyne J.A."/>
            <person name="Daub J."/>
            <person name="David R.G."/>
            <person name="Delcher A.L."/>
            <person name="Delehaunty K."/>
            <person name="Do C.B."/>
            <person name="Ebling H."/>
            <person name="Edwards K."/>
            <person name="Eickbush T."/>
            <person name="Evans J.D."/>
            <person name="Filipski A."/>
            <person name="Findeiss S."/>
            <person name="Freyhult E."/>
            <person name="Fulton L."/>
            <person name="Fulton R."/>
            <person name="Garcia A.C."/>
            <person name="Gardiner A."/>
            <person name="Garfield D.A."/>
            <person name="Garvin B.E."/>
            <person name="Gibson G."/>
            <person name="Gilbert D."/>
            <person name="Gnerre S."/>
            <person name="Godfrey J."/>
            <person name="Good R."/>
            <person name="Gotea V."/>
            <person name="Gravely B."/>
            <person name="Greenberg A.J."/>
            <person name="Griffiths-Jones S."/>
            <person name="Gross S."/>
            <person name="Guigo R."/>
            <person name="Gustafson E.A."/>
            <person name="Haerty W."/>
            <person name="Hahn M.W."/>
            <person name="Halligan D.L."/>
            <person name="Halpern A.L."/>
            <person name="Halter G.M."/>
            <person name="Han M.V."/>
            <person name="Heger A."/>
            <person name="Hillier L."/>
            <person name="Hinrichs A.S."/>
            <person name="Holmes I."/>
            <person name="Hoskins R.A."/>
            <person name="Hubisz M.J."/>
            <person name="Hultmark D."/>
            <person name="Huntley M.A."/>
            <person name="Jaffe D.B."/>
            <person name="Jagadeeshan S."/>
            <person name="Jeck W.R."/>
            <person name="Johnson J."/>
            <person name="Jones C.D."/>
            <person name="Jordan W.C."/>
            <person name="Karpen G.H."/>
            <person name="Kataoka E."/>
            <person name="Keightley P.D."/>
            <person name="Kheradpour P."/>
            <person name="Kirkness E.F."/>
            <person name="Koerich L.B."/>
            <person name="Kristiansen K."/>
            <person name="Kudrna D."/>
            <person name="Kulathinal R.J."/>
            <person name="Kumar S."/>
            <person name="Kwok R."/>
            <person name="Lander E."/>
            <person name="Langley C.H."/>
            <person name="Lapoint R."/>
            <person name="Lazzaro B.P."/>
            <person name="Lee S.J."/>
            <person name="Levesque L."/>
            <person name="Li R."/>
            <person name="Lin C.F."/>
            <person name="Lin M.F."/>
            <person name="Lindblad-Toh K."/>
            <person name="Llopart A."/>
            <person name="Long M."/>
            <person name="Low L."/>
            <person name="Lozovsky E."/>
            <person name="Lu J."/>
            <person name="Luo M."/>
            <person name="Machado C.A."/>
            <person name="Makalowski W."/>
            <person name="Marzo M."/>
            <person name="Matsuda M."/>
            <person name="Matzkin L."/>
            <person name="McAllister B."/>
            <person name="McBride C.S."/>
            <person name="McKernan B."/>
            <person name="McKernan K."/>
            <person name="Mendez-Lago M."/>
            <person name="Minx P."/>
            <person name="Mollenhauer M.U."/>
            <person name="Montooth K."/>
            <person name="Mount S.M."/>
            <person name="Mu X."/>
            <person name="Myers E."/>
            <person name="Negre B."/>
            <person name="Newfeld S."/>
            <person name="Nielsen R."/>
            <person name="Noor M.A."/>
            <person name="O'Grady P."/>
            <person name="Pachter L."/>
            <person name="Papaceit M."/>
            <person name="Parisi M.J."/>
            <person name="Parisi M."/>
            <person name="Parts L."/>
            <person name="Pedersen J.S."/>
            <person name="Pesole G."/>
            <person name="Phillippy A.M."/>
            <person name="Ponting C.P."/>
            <person name="Pop M."/>
            <person name="Porcelli D."/>
            <person name="Powell J.R."/>
            <person name="Prohaska S."/>
            <person name="Pruitt K."/>
            <person name="Puig M."/>
            <person name="Quesneville H."/>
            <person name="Ram K.R."/>
            <person name="Rand D."/>
            <person name="Rasmussen M.D."/>
            <person name="Reed L.K."/>
            <person name="Reenan R."/>
            <person name="Reily A."/>
            <person name="Remington K.A."/>
            <person name="Rieger T.T."/>
            <person name="Ritchie M.G."/>
            <person name="Robin C."/>
            <person name="Rogers Y.H."/>
            <person name="Rohde C."/>
            <person name="Rozas J."/>
            <person name="Rubenfield M.J."/>
            <person name="Ruiz A."/>
            <person name="Russo S."/>
            <person name="Salzberg S.L."/>
            <person name="Sanchez-Gracia A."/>
            <person name="Saranga D.J."/>
            <person name="Sato H."/>
            <person name="Schaeffer S.W."/>
            <person name="Schatz M.C."/>
            <person name="Schlenke T."/>
            <person name="Schwartz R."/>
            <person name="Segarra C."/>
            <person name="Singh R.S."/>
            <person name="Sirot L."/>
            <person name="Sirota M."/>
            <person name="Sisneros N.B."/>
            <person name="Smith C.D."/>
            <person name="Smith T.F."/>
            <person name="Spieth J."/>
            <person name="Stage D.E."/>
            <person name="Stark A."/>
            <person name="Stephan W."/>
            <person name="Strausberg R.L."/>
            <person name="Strempel S."/>
            <person name="Sturgill D."/>
            <person name="Sutton G."/>
            <person name="Sutton G.G."/>
            <person name="Tao W."/>
            <person name="Teichmann S."/>
            <person name="Tobari Y.N."/>
            <person name="Tomimura Y."/>
            <person name="Tsolas J.M."/>
            <person name="Valente V.L."/>
            <person name="Venter E."/>
            <person name="Venter J.C."/>
            <person name="Vicario S."/>
            <person name="Vieira F.G."/>
            <person name="Vilella A.J."/>
            <person name="Villasante A."/>
            <person name="Walenz B."/>
            <person name="Wang J."/>
            <person name="Wasserman M."/>
            <person name="Watts T."/>
            <person name="Wilson D."/>
            <person name="Wilson R.K."/>
            <person name="Wing R.A."/>
            <person name="Wolfner M.F."/>
            <person name="Wong A."/>
            <person name="Wong G.K."/>
            <person name="Wu C.I."/>
            <person name="Wu G."/>
            <person name="Yamamoto D."/>
            <person name="Yang H.P."/>
            <person name="Yang S.P."/>
            <person name="Yorke J.A."/>
            <person name="Yoshida K."/>
            <person name="Zdobnov E."/>
            <person name="Zhang P."/>
            <person name="Zhang Y."/>
            <person name="Zimin A.V."/>
            <person name="Baldwin J."/>
            <person name="Abdouelleil A."/>
            <person name="Abdulkadir J."/>
            <person name="Abebe A."/>
            <person name="Abera B."/>
            <person name="Abreu J."/>
            <person name="Acer S.C."/>
            <person name="Aftuck L."/>
            <person name="Alexander A."/>
            <person name="An P."/>
            <person name="Anderson E."/>
            <person name="Anderson S."/>
            <person name="Arachi H."/>
            <person name="Azer M."/>
            <person name="Bachantsang P."/>
            <person name="Barry A."/>
            <person name="Bayul T."/>
            <person name="Berlin A."/>
            <person name="Bessette D."/>
            <person name="Bloom T."/>
            <person name="Blye J."/>
            <person name="Boguslavskiy L."/>
            <person name="Bonnet C."/>
            <person name="Boukhgalter B."/>
            <person name="Bourzgui I."/>
            <person name="Brown A."/>
            <person name="Cahill P."/>
            <person name="Channer S."/>
            <person name="Cheshatsang Y."/>
            <person name="Chuda L."/>
            <person name="Citroen M."/>
            <person name="Collymore A."/>
            <person name="Cooke P."/>
            <person name="Costello M."/>
            <person name="D'Aco K."/>
            <person name="Daza R."/>
            <person name="De Haan G."/>
            <person name="DeGray S."/>
            <person name="DeMaso C."/>
            <person name="Dhargay N."/>
            <person name="Dooley K."/>
            <person name="Dooley E."/>
            <person name="Doricent M."/>
            <person name="Dorje P."/>
            <person name="Dorjee K."/>
            <person name="Dupes A."/>
            <person name="Elong R."/>
            <person name="Falk J."/>
            <person name="Farina A."/>
            <person name="Faro S."/>
            <person name="Ferguson D."/>
            <person name="Fisher S."/>
            <person name="Foley C.D."/>
            <person name="Franke A."/>
            <person name="Friedrich D."/>
            <person name="Gadbois L."/>
            <person name="Gearin G."/>
            <person name="Gearin C.R."/>
            <person name="Giannoukos G."/>
            <person name="Goode T."/>
            <person name="Graham J."/>
            <person name="Grandbois E."/>
            <person name="Grewal S."/>
            <person name="Gyaltsen K."/>
            <person name="Hafez N."/>
            <person name="Hagos B."/>
            <person name="Hall J."/>
            <person name="Henson C."/>
            <person name="Hollinger A."/>
            <person name="Honan T."/>
            <person name="Huard M.D."/>
            <person name="Hughes L."/>
            <person name="Hurhula B."/>
            <person name="Husby M.E."/>
            <person name="Kamat A."/>
            <person name="Kanga B."/>
            <person name="Kashin S."/>
            <person name="Khazanovich D."/>
            <person name="Kisner P."/>
            <person name="Lance K."/>
            <person name="Lara M."/>
            <person name="Lee W."/>
            <person name="Lennon N."/>
            <person name="Letendre F."/>
            <person name="LeVine R."/>
            <person name="Lipovsky A."/>
            <person name="Liu X."/>
            <person name="Liu J."/>
            <person name="Liu S."/>
            <person name="Lokyitsang T."/>
            <person name="Lokyitsang Y."/>
            <person name="Lubonja R."/>
            <person name="Lui A."/>
            <person name="MacDonald P."/>
            <person name="Magnisalis V."/>
            <person name="Maru K."/>
            <person name="Matthews C."/>
            <person name="McCusker W."/>
            <person name="McDonough S."/>
            <person name="Mehta T."/>
            <person name="Meldrim J."/>
            <person name="Meneus L."/>
            <person name="Mihai O."/>
            <person name="Mihalev A."/>
            <person name="Mihova T."/>
            <person name="Mittelman R."/>
            <person name="Mlenga V."/>
            <person name="Montmayeur A."/>
            <person name="Mulrain L."/>
            <person name="Navidi A."/>
            <person name="Naylor J."/>
            <person name="Negash T."/>
            <person name="Nguyen T."/>
            <person name="Nguyen N."/>
            <person name="Nicol R."/>
            <person name="Norbu C."/>
            <person name="Norbu N."/>
            <person name="Novod N."/>
            <person name="O'Neill B."/>
            <person name="Osman S."/>
            <person name="Markiewicz E."/>
            <person name="Oyono O.L."/>
            <person name="Patti C."/>
            <person name="Phunkhang P."/>
            <person name="Pierre F."/>
            <person name="Priest M."/>
            <person name="Raghuraman S."/>
            <person name="Rege F."/>
            <person name="Reyes R."/>
            <person name="Rise C."/>
            <person name="Rogov P."/>
            <person name="Ross K."/>
            <person name="Ryan E."/>
            <person name="Settipalli S."/>
            <person name="Shea T."/>
            <person name="Sherpa N."/>
            <person name="Shi L."/>
            <person name="Shih D."/>
            <person name="Sparrow T."/>
            <person name="Spaulding J."/>
            <person name="Stalker J."/>
            <person name="Stange-Thomann N."/>
            <person name="Stavropoulos S."/>
            <person name="Stone C."/>
            <person name="Strader C."/>
            <person name="Tesfaye S."/>
            <person name="Thomson T."/>
            <person name="Thoulutsang Y."/>
            <person name="Thoulutsang D."/>
            <person name="Topham K."/>
            <person name="Topping I."/>
            <person name="Tsamla T."/>
            <person name="Vassiliev H."/>
            <person name="Vo A."/>
            <person name="Wangchuk T."/>
            <person name="Wangdi T."/>
            <person name="Weiand M."/>
            <person name="Wilkinson J."/>
            <person name="Wilson A."/>
            <person name="Yadav S."/>
            <person name="Young G."/>
            <person name="Yu Q."/>
            <person name="Zembek L."/>
            <person name="Zhong D."/>
            <person name="Zimmer A."/>
            <person name="Zwirko Z."/>
            <person name="Jaffe D.B."/>
            <person name="Alvarez P."/>
            <person name="Brockman W."/>
            <person name="Butler J."/>
            <person name="Chin C."/>
            <person name="Gnerre S."/>
            <person name="Grabherr M."/>
            <person name="Kleber M."/>
            <person name="Mauceli E."/>
            <person name="MacCallum I."/>
        </authorList>
    </citation>
    <scope>NUCLEOTIDE SEQUENCE [LARGE SCALE GENOMIC DNA]</scope>
    <source>
        <strain evidence="2 3">TSC#14021-0224.01</strain>
    </source>
</reference>
<reference evidence="2 3" key="2">
    <citation type="journal article" date="2008" name="Bioinformatics">
        <title>Assembly reconciliation.</title>
        <authorList>
            <person name="Zimin A.V."/>
            <person name="Smith D.R."/>
            <person name="Sutton G."/>
            <person name="Yorke J.A."/>
        </authorList>
    </citation>
    <scope>NUCLEOTIDE SEQUENCE [LARGE SCALE GENOMIC DNA]</scope>
    <source>
        <strain evidence="2 3">TSC#14021-0224.01</strain>
    </source>
</reference>
<dbReference type="Proteomes" id="UP000008711">
    <property type="component" value="Unassembled WGS sequence"/>
</dbReference>
<organism evidence="2 3">
    <name type="scientific">Drosophila erecta</name>
    <name type="common">Fruit fly</name>
    <dbReference type="NCBI Taxonomy" id="7220"/>
    <lineage>
        <taxon>Eukaryota</taxon>
        <taxon>Metazoa</taxon>
        <taxon>Ecdysozoa</taxon>
        <taxon>Arthropoda</taxon>
        <taxon>Hexapoda</taxon>
        <taxon>Insecta</taxon>
        <taxon>Pterygota</taxon>
        <taxon>Neoptera</taxon>
        <taxon>Endopterygota</taxon>
        <taxon>Diptera</taxon>
        <taxon>Brachycera</taxon>
        <taxon>Muscomorpha</taxon>
        <taxon>Ephydroidea</taxon>
        <taxon>Drosophilidae</taxon>
        <taxon>Drosophila</taxon>
        <taxon>Sophophora</taxon>
    </lineage>
</organism>
<name>B3NWV3_DROER</name>
<dbReference type="HOGENOM" id="CLU_635046_0_0_1"/>
<accession>B3NWV3</accession>
<gene>
    <name evidence="2" type="primary">Dere\GG19119</name>
    <name evidence="2" type="synonym">dere_GLEANR_3893</name>
    <name evidence="2" type="synonym">GG19119</name>
    <name evidence="2" type="ORF">Dere_GG19119</name>
</gene>